<accession>A0A2H9THS3</accession>
<evidence type="ECO:0000313" key="2">
    <source>
        <dbReference type="Proteomes" id="UP000240830"/>
    </source>
</evidence>
<name>A0A2H9THS3_9FUNG</name>
<dbReference type="AlphaFoldDB" id="A0A2H9THS3"/>
<comment type="caution">
    <text evidence="1">The sequence shown here is derived from an EMBL/GenBank/DDBJ whole genome shotgun (WGS) entry which is preliminary data.</text>
</comment>
<organism evidence="1 2">
    <name type="scientific">Paramicrosporidium saccamoebae</name>
    <dbReference type="NCBI Taxonomy" id="1246581"/>
    <lineage>
        <taxon>Eukaryota</taxon>
        <taxon>Fungi</taxon>
        <taxon>Fungi incertae sedis</taxon>
        <taxon>Cryptomycota</taxon>
        <taxon>Cryptomycota incertae sedis</taxon>
        <taxon>Paramicrosporidium</taxon>
    </lineage>
</organism>
<evidence type="ECO:0000313" key="1">
    <source>
        <dbReference type="EMBL" id="PJF17304.1"/>
    </source>
</evidence>
<keyword evidence="2" id="KW-1185">Reference proteome</keyword>
<sequence>MNSRNAVSFEIGTIICKDNRPVGPTLNEHLHALESPRSAPFRNSVGYVNEMGSRHENASTRSASVESVTCTVLM</sequence>
<dbReference type="Proteomes" id="UP000240830">
    <property type="component" value="Unassembled WGS sequence"/>
</dbReference>
<dbReference type="EMBL" id="MTSL01000178">
    <property type="protein sequence ID" value="PJF17304.1"/>
    <property type="molecule type" value="Genomic_DNA"/>
</dbReference>
<reference evidence="1 2" key="1">
    <citation type="submission" date="2016-10" db="EMBL/GenBank/DDBJ databases">
        <title>The genome of Paramicrosporidium saccamoebae is the missing link in understanding Cryptomycota and Microsporidia evolution.</title>
        <authorList>
            <person name="Quandt C.A."/>
            <person name="Beaudet D."/>
            <person name="Corsaro D."/>
            <person name="Michel R."/>
            <person name="Corradi N."/>
            <person name="James T."/>
        </authorList>
    </citation>
    <scope>NUCLEOTIDE SEQUENCE [LARGE SCALE GENOMIC DNA]</scope>
    <source>
        <strain evidence="1 2">KSL3</strain>
    </source>
</reference>
<protein>
    <submittedName>
        <fullName evidence="1">Uncharacterized protein</fullName>
    </submittedName>
</protein>
<proteinExistence type="predicted"/>
<gene>
    <name evidence="1" type="ORF">PSACC_02849</name>
</gene>